<dbReference type="Gene3D" id="3.30.70.1320">
    <property type="entry name" value="Multidrug efflux transporter AcrB pore domain like"/>
    <property type="match status" value="1"/>
</dbReference>
<feature type="transmembrane region" description="Helical" evidence="8">
    <location>
        <begin position="944"/>
        <end position="966"/>
    </location>
</feature>
<dbReference type="PANTHER" id="PTHR32063">
    <property type="match status" value="1"/>
</dbReference>
<dbReference type="FunFam" id="3.30.70.1430:FF:000001">
    <property type="entry name" value="Efflux pump membrane transporter"/>
    <property type="match status" value="1"/>
</dbReference>
<dbReference type="AlphaFoldDB" id="A0A4Q0MP76"/>
<evidence type="ECO:0000256" key="4">
    <source>
        <dbReference type="ARBA" id="ARBA00022519"/>
    </source>
</evidence>
<protein>
    <submittedName>
        <fullName evidence="9">Acriflavine resistance protein B</fullName>
    </submittedName>
</protein>
<evidence type="ECO:0000256" key="8">
    <source>
        <dbReference type="SAM" id="Phobius"/>
    </source>
</evidence>
<gene>
    <name evidence="9" type="ORF">EK403_01180</name>
</gene>
<organism evidence="9 10">
    <name type="scientific">Hansschlegelia zhihuaiae</name>
    <dbReference type="NCBI Taxonomy" id="405005"/>
    <lineage>
        <taxon>Bacteria</taxon>
        <taxon>Pseudomonadati</taxon>
        <taxon>Pseudomonadota</taxon>
        <taxon>Alphaproteobacteria</taxon>
        <taxon>Hyphomicrobiales</taxon>
        <taxon>Methylopilaceae</taxon>
        <taxon>Hansschlegelia</taxon>
    </lineage>
</organism>
<evidence type="ECO:0000256" key="2">
    <source>
        <dbReference type="ARBA" id="ARBA00022448"/>
    </source>
</evidence>
<dbReference type="SUPFAM" id="SSF82866">
    <property type="entry name" value="Multidrug efflux transporter AcrB transmembrane domain"/>
    <property type="match status" value="2"/>
</dbReference>
<dbReference type="PANTHER" id="PTHR32063:SF30">
    <property type="entry name" value="ACRB_ACRD_ACRF FAMILY PROTEIN"/>
    <property type="match status" value="1"/>
</dbReference>
<evidence type="ECO:0000256" key="1">
    <source>
        <dbReference type="ARBA" id="ARBA00004429"/>
    </source>
</evidence>
<feature type="transmembrane region" description="Helical" evidence="8">
    <location>
        <begin position="370"/>
        <end position="393"/>
    </location>
</feature>
<dbReference type="Proteomes" id="UP000289708">
    <property type="component" value="Unassembled WGS sequence"/>
</dbReference>
<keyword evidence="2" id="KW-0813">Transport</keyword>
<dbReference type="InterPro" id="IPR001036">
    <property type="entry name" value="Acrflvin-R"/>
</dbReference>
<evidence type="ECO:0000256" key="7">
    <source>
        <dbReference type="ARBA" id="ARBA00023136"/>
    </source>
</evidence>
<keyword evidence="3" id="KW-1003">Cell membrane</keyword>
<feature type="transmembrane region" description="Helical" evidence="8">
    <location>
        <begin position="446"/>
        <end position="470"/>
    </location>
</feature>
<dbReference type="EMBL" id="RYFI01000001">
    <property type="protein sequence ID" value="RXF75697.1"/>
    <property type="molecule type" value="Genomic_DNA"/>
</dbReference>
<keyword evidence="5 8" id="KW-0812">Transmembrane</keyword>
<evidence type="ECO:0000256" key="5">
    <source>
        <dbReference type="ARBA" id="ARBA00022692"/>
    </source>
</evidence>
<keyword evidence="6 8" id="KW-1133">Transmembrane helix</keyword>
<feature type="transmembrane region" description="Helical" evidence="8">
    <location>
        <begin position="343"/>
        <end position="364"/>
    </location>
</feature>
<reference evidence="9 10" key="1">
    <citation type="submission" date="2018-12" db="EMBL/GenBank/DDBJ databases">
        <title>bacterium Hansschlegelia zhihuaiae S113.</title>
        <authorList>
            <person name="He J."/>
        </authorList>
    </citation>
    <scope>NUCLEOTIDE SEQUENCE [LARGE SCALE GENOMIC DNA]</scope>
    <source>
        <strain evidence="9 10">S 113</strain>
    </source>
</reference>
<dbReference type="GO" id="GO:0042910">
    <property type="term" value="F:xenobiotic transmembrane transporter activity"/>
    <property type="evidence" value="ECO:0007669"/>
    <property type="project" value="TreeGrafter"/>
</dbReference>
<accession>A0A4Q0MP76</accession>
<sequence>MAALVLVGLAAYSRLPVAPLPQIDFPTIQITANLPGASPETMASSVAQPLERQFAQIPGLSELTSISAVGATTITAEFELGRDIDAAAQDIQAAINAASGQLPPNLPSPPSYRKTNPADSPILLLSVRSDTMPLTTANDLADSRIAQQISQLSGVGQVTIAGEQKPSIRVQIDPAKIASKGLTLEEIRGVMATVTTDSPKGVIDGRRNALTIYSDGQLAQADRWNDVILAYRDGAPIRVRDVGRAMTGPEDRYQAAWVNGQRGLLIVVRKQPGANVVETVDAIKAEMPRLVASLPPGLKVEIMSDRTTTIRASLQEVQKTLIEAIILVVLVIFVFLRSLWATVIASLAVPISLLGACAVMYAFGYSLNNLSLMALVIAVGFVVDDAIVVIENIARHIEEGMKPLQAALRGAGEIGFTIVSISVSLVAAFIPLLLMGGIIGRLFREFAMTVAITIAVSAVVSLTLVPMLASRHLKGEHEVRHGRVYAFIERAFDALLAGYGRALDVVLRHRFVTLMVFFATIATSVYLFVTIPKGFFPQQDTGLITGSSEVAQDASSEALADRQQALDRILLADPAVLTVGSLIGAGGGAAPPNAGRSFITLKPQDERDASADEIITRLRPKLAEVEGVQMFLQSAQDVRLGGRRTRTQYQYVLQDANINTLNEFAPRALEALKKLPQLRDVATDSQDSGATLTLSIDRDQASRYGIQPEAVENTLYDAFGQRQVAQFSTQLNTYKVILEAPPVERGDIETLNRLYVRAPGNGEQVPLSALASWTREETAPLTINHQGMFPAVTLSFNLAPGVALGEATIAVQSAIRGLGAPDSLTGSFAGTAQAFQASISTVPLLILAALIAVYIILGILYESFVHPLTILSTLPSAGVGALGVLHLVGFEFSLIALIGIVLLIGIVKKNGIMLVDFALAAERAERLAPEEAIRRACMLRFRPILMTTMAAMLGGVPLMIGTGVGFELRQPLGYAMVGGLIVSQLLTLFTTPVVYLYLDRLAIRLRGGRPESGHAAAAPAE</sequence>
<dbReference type="FunFam" id="1.20.1640.10:FF:000001">
    <property type="entry name" value="Efflux pump membrane transporter"/>
    <property type="match status" value="1"/>
</dbReference>
<feature type="transmembrane region" description="Helical" evidence="8">
    <location>
        <begin position="320"/>
        <end position="336"/>
    </location>
</feature>
<dbReference type="SUPFAM" id="SSF82693">
    <property type="entry name" value="Multidrug efflux transporter AcrB pore domain, PN1, PN2, PC1 and PC2 subdomains"/>
    <property type="match status" value="3"/>
</dbReference>
<dbReference type="SUPFAM" id="SSF82714">
    <property type="entry name" value="Multidrug efflux transporter AcrB TolC docking domain, DN and DC subdomains"/>
    <property type="match status" value="2"/>
</dbReference>
<feature type="transmembrane region" description="Helical" evidence="8">
    <location>
        <begin position="972"/>
        <end position="998"/>
    </location>
</feature>
<evidence type="ECO:0000256" key="3">
    <source>
        <dbReference type="ARBA" id="ARBA00022475"/>
    </source>
</evidence>
<dbReference type="GO" id="GO:0005886">
    <property type="term" value="C:plasma membrane"/>
    <property type="evidence" value="ECO:0007669"/>
    <property type="project" value="UniProtKB-SubCell"/>
</dbReference>
<feature type="transmembrane region" description="Helical" evidence="8">
    <location>
        <begin position="511"/>
        <end position="529"/>
    </location>
</feature>
<feature type="transmembrane region" description="Helical" evidence="8">
    <location>
        <begin position="842"/>
        <end position="861"/>
    </location>
</feature>
<dbReference type="Gene3D" id="1.20.1640.10">
    <property type="entry name" value="Multidrug efflux transporter AcrB transmembrane domain"/>
    <property type="match status" value="2"/>
</dbReference>
<keyword evidence="10" id="KW-1185">Reference proteome</keyword>
<keyword evidence="4" id="KW-0997">Cell inner membrane</keyword>
<keyword evidence="7 8" id="KW-0472">Membrane</keyword>
<dbReference type="OrthoDB" id="9807350at2"/>
<dbReference type="InterPro" id="IPR027463">
    <property type="entry name" value="AcrB_DN_DC_subdom"/>
</dbReference>
<evidence type="ECO:0000313" key="9">
    <source>
        <dbReference type="EMBL" id="RXF75697.1"/>
    </source>
</evidence>
<feature type="transmembrane region" description="Helical" evidence="8">
    <location>
        <begin position="414"/>
        <end position="440"/>
    </location>
</feature>
<evidence type="ECO:0000256" key="6">
    <source>
        <dbReference type="ARBA" id="ARBA00022989"/>
    </source>
</evidence>
<evidence type="ECO:0000313" key="10">
    <source>
        <dbReference type="Proteomes" id="UP000289708"/>
    </source>
</evidence>
<name>A0A4Q0MP76_9HYPH</name>
<dbReference type="Gene3D" id="3.30.70.1430">
    <property type="entry name" value="Multidrug efflux transporter AcrB pore domain"/>
    <property type="match status" value="2"/>
</dbReference>
<feature type="transmembrane region" description="Helical" evidence="8">
    <location>
        <begin position="881"/>
        <end position="907"/>
    </location>
</feature>
<comment type="caution">
    <text evidence="9">The sequence shown here is derived from an EMBL/GenBank/DDBJ whole genome shotgun (WGS) entry which is preliminary data.</text>
</comment>
<dbReference type="Gene3D" id="3.30.2090.10">
    <property type="entry name" value="Multidrug efflux transporter AcrB TolC docking domain, DN and DC subdomains"/>
    <property type="match status" value="2"/>
</dbReference>
<dbReference type="PRINTS" id="PR00702">
    <property type="entry name" value="ACRIFLAVINRP"/>
</dbReference>
<dbReference type="Pfam" id="PF00873">
    <property type="entry name" value="ACR_tran"/>
    <property type="match status" value="1"/>
</dbReference>
<comment type="subcellular location">
    <subcellularLocation>
        <location evidence="1">Cell inner membrane</location>
        <topology evidence="1">Multi-pass membrane protein</topology>
    </subcellularLocation>
</comment>
<dbReference type="Gene3D" id="3.30.70.1440">
    <property type="entry name" value="Multidrug efflux transporter AcrB pore domain"/>
    <property type="match status" value="1"/>
</dbReference>
<proteinExistence type="predicted"/>